<gene>
    <name evidence="2" type="ORF">DFQ10_101355</name>
</gene>
<evidence type="ECO:0000256" key="1">
    <source>
        <dbReference type="SAM" id="Phobius"/>
    </source>
</evidence>
<dbReference type="AlphaFoldDB" id="A0A3D9HAU3"/>
<feature type="transmembrane region" description="Helical" evidence="1">
    <location>
        <begin position="111"/>
        <end position="138"/>
    </location>
</feature>
<protein>
    <submittedName>
        <fullName evidence="2">Uncharacterized protein</fullName>
    </submittedName>
</protein>
<name>A0A3D9HAU3_9FLAO</name>
<dbReference type="RefSeq" id="WP_115815712.1">
    <property type="nucleotide sequence ID" value="NZ_QRDV01000001.1"/>
</dbReference>
<evidence type="ECO:0000313" key="3">
    <source>
        <dbReference type="Proteomes" id="UP000256980"/>
    </source>
</evidence>
<feature type="transmembrane region" description="Helical" evidence="1">
    <location>
        <begin position="150"/>
        <end position="172"/>
    </location>
</feature>
<dbReference type="EMBL" id="QRDV01000001">
    <property type="protein sequence ID" value="RED46584.1"/>
    <property type="molecule type" value="Genomic_DNA"/>
</dbReference>
<reference evidence="2 3" key="1">
    <citation type="submission" date="2018-07" db="EMBL/GenBank/DDBJ databases">
        <title>Genomic Encyclopedia of Type Strains, Phase III (KMG-III): the genomes of soil and plant-associated and newly described type strains.</title>
        <authorList>
            <person name="Whitman W."/>
        </authorList>
    </citation>
    <scope>NUCLEOTIDE SEQUENCE [LARGE SCALE GENOMIC DNA]</scope>
    <source>
        <strain evidence="2 3">CECT 7946</strain>
    </source>
</reference>
<keyword evidence="1" id="KW-0812">Transmembrane</keyword>
<comment type="caution">
    <text evidence="2">The sequence shown here is derived from an EMBL/GenBank/DDBJ whole genome shotgun (WGS) entry which is preliminary data.</text>
</comment>
<accession>A0A3D9HAU3</accession>
<organism evidence="2 3">
    <name type="scientific">Winogradskyella eximia</name>
    <dbReference type="NCBI Taxonomy" id="262006"/>
    <lineage>
        <taxon>Bacteria</taxon>
        <taxon>Pseudomonadati</taxon>
        <taxon>Bacteroidota</taxon>
        <taxon>Flavobacteriia</taxon>
        <taxon>Flavobacteriales</taxon>
        <taxon>Flavobacteriaceae</taxon>
        <taxon>Winogradskyella</taxon>
    </lineage>
</organism>
<keyword evidence="1" id="KW-0472">Membrane</keyword>
<dbReference type="Proteomes" id="UP000256980">
    <property type="component" value="Unassembled WGS sequence"/>
</dbReference>
<keyword evidence="3" id="KW-1185">Reference proteome</keyword>
<feature type="transmembrane region" description="Helical" evidence="1">
    <location>
        <begin position="78"/>
        <end position="99"/>
    </location>
</feature>
<sequence>MKKIKEIVFQKKNVFIAILFLSFFPVRALFYNGIYYFFDLILNSGVVSNIYSFNYMGNLMGCLEIQQVQEALGAGANMYYSIVFNFLFLVSFLSGLILIKRIKSSNDFSLINWFLLMLFSFSLFDALEFFIMSLPSIIEFGGLFKVTARWVALIEFSIILLMAIYLFYIIFYKSVKVRILLIVLPTSFISFVVWYSYLGPHLLPVKIL</sequence>
<proteinExistence type="predicted"/>
<dbReference type="OrthoDB" id="1453082at2"/>
<evidence type="ECO:0000313" key="2">
    <source>
        <dbReference type="EMBL" id="RED46584.1"/>
    </source>
</evidence>
<keyword evidence="1" id="KW-1133">Transmembrane helix</keyword>
<feature type="transmembrane region" description="Helical" evidence="1">
    <location>
        <begin position="179"/>
        <end position="198"/>
    </location>
</feature>